<evidence type="ECO:0000313" key="2">
    <source>
        <dbReference type="Proteomes" id="UP000609874"/>
    </source>
</evidence>
<protein>
    <submittedName>
        <fullName evidence="1">Uncharacterized protein</fullName>
    </submittedName>
</protein>
<gene>
    <name evidence="1" type="ORF">H9639_05995</name>
</gene>
<keyword evidence="2" id="KW-1185">Reference proteome</keyword>
<dbReference type="EMBL" id="JACSQD010000002">
    <property type="protein sequence ID" value="MBD7994848.1"/>
    <property type="molecule type" value="Genomic_DNA"/>
</dbReference>
<organism evidence="1 2">
    <name type="scientific">Arthrobacter gallicola</name>
    <dbReference type="NCBI Taxonomy" id="2762225"/>
    <lineage>
        <taxon>Bacteria</taxon>
        <taxon>Bacillati</taxon>
        <taxon>Actinomycetota</taxon>
        <taxon>Actinomycetes</taxon>
        <taxon>Micrococcales</taxon>
        <taxon>Micrococcaceae</taxon>
        <taxon>Arthrobacter</taxon>
    </lineage>
</organism>
<evidence type="ECO:0000313" key="1">
    <source>
        <dbReference type="EMBL" id="MBD7994848.1"/>
    </source>
</evidence>
<sequence length="116" mass="12244">MRASIAKLTDLGNVLVIVDQDATIGALPVAIARAARSIPHTLRSVESTMKPWPNSLCAARSTMTSPDKSQPSNEIRGLFTHVHPALEQALGPHLDHPAVADLRTGAAGIVLPKLAE</sequence>
<comment type="caution">
    <text evidence="1">The sequence shown here is derived from an EMBL/GenBank/DDBJ whole genome shotgun (WGS) entry which is preliminary data.</text>
</comment>
<proteinExistence type="predicted"/>
<name>A0ABR8UQQ1_9MICC</name>
<reference evidence="1 2" key="1">
    <citation type="submission" date="2020-08" db="EMBL/GenBank/DDBJ databases">
        <title>A Genomic Blueprint of the Chicken Gut Microbiome.</title>
        <authorList>
            <person name="Gilroy R."/>
            <person name="Ravi A."/>
            <person name="Getino M."/>
            <person name="Pursley I."/>
            <person name="Horton D.L."/>
            <person name="Alikhan N.-F."/>
            <person name="Baker D."/>
            <person name="Gharbi K."/>
            <person name="Hall N."/>
            <person name="Watson M."/>
            <person name="Adriaenssens E.M."/>
            <person name="Foster-Nyarko E."/>
            <person name="Jarju S."/>
            <person name="Secka A."/>
            <person name="Antonio M."/>
            <person name="Oren A."/>
            <person name="Chaudhuri R."/>
            <person name="La Ragione R.M."/>
            <person name="Hildebrand F."/>
            <person name="Pallen M.J."/>
        </authorList>
    </citation>
    <scope>NUCLEOTIDE SEQUENCE [LARGE SCALE GENOMIC DNA]</scope>
    <source>
        <strain evidence="1 2">Sa2CUA1</strain>
    </source>
</reference>
<dbReference type="Proteomes" id="UP000609874">
    <property type="component" value="Unassembled WGS sequence"/>
</dbReference>
<accession>A0ABR8UQQ1</accession>